<evidence type="ECO:0000313" key="8">
    <source>
        <dbReference type="EMBL" id="KAG9445845.1"/>
    </source>
</evidence>
<evidence type="ECO:0000259" key="7">
    <source>
        <dbReference type="Pfam" id="PF01764"/>
    </source>
</evidence>
<evidence type="ECO:0000256" key="6">
    <source>
        <dbReference type="SAM" id="MobiDB-lite"/>
    </source>
</evidence>
<evidence type="ECO:0000256" key="1">
    <source>
        <dbReference type="ARBA" id="ARBA00010701"/>
    </source>
</evidence>
<dbReference type="Gene3D" id="3.40.50.1820">
    <property type="entry name" value="alpha/beta hydrolase"/>
    <property type="match status" value="1"/>
</dbReference>
<comment type="similarity">
    <text evidence="1 5">Belongs to the AB hydrolase superfamily. Lipase family.</text>
</comment>
<dbReference type="InterPro" id="IPR002921">
    <property type="entry name" value="Fungal_lipase-type"/>
</dbReference>
<dbReference type="EMBL" id="JAINDJ010000005">
    <property type="protein sequence ID" value="KAG9445845.1"/>
    <property type="molecule type" value="Genomic_DNA"/>
</dbReference>
<dbReference type="GO" id="GO:0008970">
    <property type="term" value="F:phospholipase A1 activity"/>
    <property type="evidence" value="ECO:0007669"/>
    <property type="project" value="UniProtKB-UniRule"/>
</dbReference>
<dbReference type="EC" id="3.1.1.-" evidence="5"/>
<dbReference type="PANTHER" id="PTHR31828:SF1">
    <property type="entry name" value="PHOSPHOLIPASE A1-IIGAMMA"/>
    <property type="match status" value="1"/>
</dbReference>
<keyword evidence="9" id="KW-1185">Reference proteome</keyword>
<dbReference type="PANTHER" id="PTHR31828">
    <property type="entry name" value="PHOSPHOLIPASE A1-IIGAMMA"/>
    <property type="match status" value="1"/>
</dbReference>
<feature type="domain" description="Fungal lipase-type" evidence="7">
    <location>
        <begin position="171"/>
        <end position="334"/>
    </location>
</feature>
<dbReference type="AlphaFoldDB" id="A0AAV7EAG4"/>
<evidence type="ECO:0000256" key="2">
    <source>
        <dbReference type="ARBA" id="ARBA00022801"/>
    </source>
</evidence>
<keyword evidence="2 5" id="KW-0378">Hydrolase</keyword>
<evidence type="ECO:0000256" key="4">
    <source>
        <dbReference type="ARBA" id="ARBA00023098"/>
    </source>
</evidence>
<dbReference type="SUPFAM" id="SSF53474">
    <property type="entry name" value="alpha/beta-Hydrolases"/>
    <property type="match status" value="1"/>
</dbReference>
<evidence type="ECO:0000256" key="5">
    <source>
        <dbReference type="RuleBase" id="RU367093"/>
    </source>
</evidence>
<dbReference type="InterPro" id="IPR033556">
    <property type="entry name" value="PLA"/>
</dbReference>
<dbReference type="CDD" id="cd00519">
    <property type="entry name" value="Lipase_3"/>
    <property type="match status" value="1"/>
</dbReference>
<proteinExistence type="inferred from homology"/>
<evidence type="ECO:0000256" key="3">
    <source>
        <dbReference type="ARBA" id="ARBA00022963"/>
    </source>
</evidence>
<dbReference type="GO" id="GO:0016042">
    <property type="term" value="P:lipid catabolic process"/>
    <property type="evidence" value="ECO:0007669"/>
    <property type="project" value="UniProtKB-UniRule"/>
</dbReference>
<evidence type="ECO:0000313" key="9">
    <source>
        <dbReference type="Proteomes" id="UP000825729"/>
    </source>
</evidence>
<reference evidence="8 9" key="1">
    <citation type="submission" date="2021-07" db="EMBL/GenBank/DDBJ databases">
        <title>The Aristolochia fimbriata genome: insights into angiosperm evolution, floral development and chemical biosynthesis.</title>
        <authorList>
            <person name="Jiao Y."/>
        </authorList>
    </citation>
    <scope>NUCLEOTIDE SEQUENCE [LARGE SCALE GENOMIC DNA]</scope>
    <source>
        <strain evidence="8">IBCAS-2021</strain>
        <tissue evidence="8">Leaf</tissue>
    </source>
</reference>
<keyword evidence="4 5" id="KW-0443">Lipid metabolism</keyword>
<name>A0AAV7EAG4_ARIFI</name>
<gene>
    <name evidence="8" type="ORF">H6P81_011973</name>
</gene>
<dbReference type="InterPro" id="IPR029058">
    <property type="entry name" value="AB_hydrolase_fold"/>
</dbReference>
<keyword evidence="3 5" id="KW-0442">Lipid degradation</keyword>
<dbReference type="Proteomes" id="UP000825729">
    <property type="component" value="Unassembled WGS sequence"/>
</dbReference>
<sequence length="435" mass="48427">MSEGNPGRRWKQILINSARRKRENKSKREQDDVGSNNINKRWRELTGETNWAGLVDPALDPDLRRNILHYGEMAQACYDAFNAEKASKYAGSCRYGKPDFFSKVGLAADPLRLGSYRITKYVYATSRAPVPDAFVVRSLSREAWSRESNWMGYVAVATDEGAAAMGRRDVVVAWRGTVKALEWVNDFDFTLVSASHILGGGKRSAKVHQGWLSIYTSDDPRSPFNKTSARDQVLNEVRRLVEQFKNEEVSLTLTGHSLGAALATLCAIDMTSNGLNKPQGASPARRRPVPVTAFVFASPRVGDSDFRKLFSATPDLHLLRVENALDIVPDYPLIGYDDVGVKLAVDARKSEYLKVPGNASTWHNLEVYLHGVAGTQGSAGGFKLEVKRDIALVNKSLDVLKQEYLIPSNWWVDKNKGMVQKADGSWELQDHPEEP</sequence>
<dbReference type="Pfam" id="PF01764">
    <property type="entry name" value="Lipase_3"/>
    <property type="match status" value="1"/>
</dbReference>
<organism evidence="8 9">
    <name type="scientific">Aristolochia fimbriata</name>
    <name type="common">White veined hardy Dutchman's pipe vine</name>
    <dbReference type="NCBI Taxonomy" id="158543"/>
    <lineage>
        <taxon>Eukaryota</taxon>
        <taxon>Viridiplantae</taxon>
        <taxon>Streptophyta</taxon>
        <taxon>Embryophyta</taxon>
        <taxon>Tracheophyta</taxon>
        <taxon>Spermatophyta</taxon>
        <taxon>Magnoliopsida</taxon>
        <taxon>Magnoliidae</taxon>
        <taxon>Piperales</taxon>
        <taxon>Aristolochiaceae</taxon>
        <taxon>Aristolochia</taxon>
    </lineage>
</organism>
<comment type="function">
    <text evidence="5">Acylhydrolase that catalyzes the hydrolysis of phospholipids at the sn-1 position.</text>
</comment>
<comment type="caution">
    <text evidence="8">The sequence shown here is derived from an EMBL/GenBank/DDBJ whole genome shotgun (WGS) entry which is preliminary data.</text>
</comment>
<feature type="region of interest" description="Disordered" evidence="6">
    <location>
        <begin position="16"/>
        <end position="35"/>
    </location>
</feature>
<dbReference type="GO" id="GO:0005737">
    <property type="term" value="C:cytoplasm"/>
    <property type="evidence" value="ECO:0007669"/>
    <property type="project" value="UniProtKB-ARBA"/>
</dbReference>
<accession>A0AAV7EAG4</accession>
<protein>
    <recommendedName>
        <fullName evidence="5">Phospholipase A1</fullName>
        <ecNumber evidence="5">3.1.1.-</ecNumber>
    </recommendedName>
</protein>
<dbReference type="FunFam" id="3.40.50.1820:FF:000065">
    <property type="entry name" value="Phospholipase A1-II 3"/>
    <property type="match status" value="1"/>
</dbReference>